<protein>
    <submittedName>
        <fullName evidence="1">Uncharacterized protein</fullName>
    </submittedName>
</protein>
<name>A0A645IRP5_9ZZZZ</name>
<gene>
    <name evidence="1" type="ORF">SDC9_201274</name>
</gene>
<dbReference type="EMBL" id="VSSQ01120907">
    <property type="protein sequence ID" value="MPN53610.1"/>
    <property type="molecule type" value="Genomic_DNA"/>
</dbReference>
<evidence type="ECO:0000313" key="1">
    <source>
        <dbReference type="EMBL" id="MPN53610.1"/>
    </source>
</evidence>
<comment type="caution">
    <text evidence="1">The sequence shown here is derived from an EMBL/GenBank/DDBJ whole genome shotgun (WGS) entry which is preliminary data.</text>
</comment>
<proteinExistence type="predicted"/>
<dbReference type="AlphaFoldDB" id="A0A645IRP5"/>
<sequence length="59" mass="6831">MKNAETILFTANLLLKEGETNYLEYTILVNQSLDIQNKYIDAQKLLNEKIIELNSLKSE</sequence>
<reference evidence="1" key="1">
    <citation type="submission" date="2019-08" db="EMBL/GenBank/DDBJ databases">
        <authorList>
            <person name="Kucharzyk K."/>
            <person name="Murdoch R.W."/>
            <person name="Higgins S."/>
            <person name="Loffler F."/>
        </authorList>
    </citation>
    <scope>NUCLEOTIDE SEQUENCE</scope>
</reference>
<organism evidence="1">
    <name type="scientific">bioreactor metagenome</name>
    <dbReference type="NCBI Taxonomy" id="1076179"/>
    <lineage>
        <taxon>unclassified sequences</taxon>
        <taxon>metagenomes</taxon>
        <taxon>ecological metagenomes</taxon>
    </lineage>
</organism>
<accession>A0A645IRP5</accession>